<name>A0ACB9FJ79_ARCLA</name>
<dbReference type="Proteomes" id="UP001055879">
    <property type="component" value="Linkage Group LG01"/>
</dbReference>
<sequence>MDNAKNEETKKELKMKISMYKERIQSFRLSRVFDDVISGLLALKPNVKSSDRDLVDFDNIIVNESFVQTDDSIHVEVIRKENSENVCSQNMDAKGLSSGPLKTNDSVPTMKKFGWNNAKGVEENKIVEDTMNFDDVKFGHDVNSNVVSSKFSNIDMVEKIKKIAYNLKRTWRKVDVGEMSLDGETGIWLLKLKGEVEMKKLLENGTWLYELSHVPIGCDKETREDKKKTIDIWLELKSEPPDHIKFQWSNNMLYYFYGHYEFKSNDGVDVLSDSVGAPDFMKADDSLIENFHGRSDPVTNKVPLLCGRLSWGGLALNMGALGF</sequence>
<keyword evidence="2" id="KW-1185">Reference proteome</keyword>
<accession>A0ACB9FJ79</accession>
<reference evidence="1 2" key="2">
    <citation type="journal article" date="2022" name="Mol. Ecol. Resour.">
        <title>The genomes of chicory, endive, great burdock and yacon provide insights into Asteraceae paleo-polyploidization history and plant inulin production.</title>
        <authorList>
            <person name="Fan W."/>
            <person name="Wang S."/>
            <person name="Wang H."/>
            <person name="Wang A."/>
            <person name="Jiang F."/>
            <person name="Liu H."/>
            <person name="Zhao H."/>
            <person name="Xu D."/>
            <person name="Zhang Y."/>
        </authorList>
    </citation>
    <scope>NUCLEOTIDE SEQUENCE [LARGE SCALE GENOMIC DNA]</scope>
    <source>
        <strain evidence="2">cv. Niubang</strain>
    </source>
</reference>
<proteinExistence type="predicted"/>
<evidence type="ECO:0000313" key="2">
    <source>
        <dbReference type="Proteomes" id="UP001055879"/>
    </source>
</evidence>
<comment type="caution">
    <text evidence="1">The sequence shown here is derived from an EMBL/GenBank/DDBJ whole genome shotgun (WGS) entry which is preliminary data.</text>
</comment>
<evidence type="ECO:0000313" key="1">
    <source>
        <dbReference type="EMBL" id="KAI3771384.1"/>
    </source>
</evidence>
<reference evidence="2" key="1">
    <citation type="journal article" date="2022" name="Mol. Ecol. Resour.">
        <title>The genomes of chicory, endive, great burdock and yacon provide insights into Asteraceae palaeo-polyploidization history and plant inulin production.</title>
        <authorList>
            <person name="Fan W."/>
            <person name="Wang S."/>
            <person name="Wang H."/>
            <person name="Wang A."/>
            <person name="Jiang F."/>
            <person name="Liu H."/>
            <person name="Zhao H."/>
            <person name="Xu D."/>
            <person name="Zhang Y."/>
        </authorList>
    </citation>
    <scope>NUCLEOTIDE SEQUENCE [LARGE SCALE GENOMIC DNA]</scope>
    <source>
        <strain evidence="2">cv. Niubang</strain>
    </source>
</reference>
<protein>
    <submittedName>
        <fullName evidence="1">Uncharacterized protein</fullName>
    </submittedName>
</protein>
<gene>
    <name evidence="1" type="ORF">L6452_02547</name>
</gene>
<dbReference type="EMBL" id="CM042047">
    <property type="protein sequence ID" value="KAI3771384.1"/>
    <property type="molecule type" value="Genomic_DNA"/>
</dbReference>
<organism evidence="1 2">
    <name type="scientific">Arctium lappa</name>
    <name type="common">Greater burdock</name>
    <name type="synonym">Lappa major</name>
    <dbReference type="NCBI Taxonomy" id="4217"/>
    <lineage>
        <taxon>Eukaryota</taxon>
        <taxon>Viridiplantae</taxon>
        <taxon>Streptophyta</taxon>
        <taxon>Embryophyta</taxon>
        <taxon>Tracheophyta</taxon>
        <taxon>Spermatophyta</taxon>
        <taxon>Magnoliopsida</taxon>
        <taxon>eudicotyledons</taxon>
        <taxon>Gunneridae</taxon>
        <taxon>Pentapetalae</taxon>
        <taxon>asterids</taxon>
        <taxon>campanulids</taxon>
        <taxon>Asterales</taxon>
        <taxon>Asteraceae</taxon>
        <taxon>Carduoideae</taxon>
        <taxon>Cardueae</taxon>
        <taxon>Arctiinae</taxon>
        <taxon>Arctium</taxon>
    </lineage>
</organism>